<evidence type="ECO:0000259" key="10">
    <source>
        <dbReference type="Pfam" id="PF14360"/>
    </source>
</evidence>
<keyword evidence="3" id="KW-0808">Transferase</keyword>
<dbReference type="Pfam" id="PF14360">
    <property type="entry name" value="PAP2_C"/>
    <property type="match status" value="1"/>
</dbReference>
<dbReference type="PANTHER" id="PTHR21290:SF25">
    <property type="entry name" value="SPHINGOMYELIN SYNTHASE-RELATED PROTEIN 1"/>
    <property type="match status" value="1"/>
</dbReference>
<evidence type="ECO:0000256" key="7">
    <source>
        <dbReference type="ARBA" id="ARBA00023098"/>
    </source>
</evidence>
<evidence type="ECO:0000256" key="2">
    <source>
        <dbReference type="ARBA" id="ARBA00005441"/>
    </source>
</evidence>
<dbReference type="GO" id="GO:0000139">
    <property type="term" value="C:Golgi membrane"/>
    <property type="evidence" value="ECO:0007669"/>
    <property type="project" value="TreeGrafter"/>
</dbReference>
<feature type="transmembrane region" description="Helical" evidence="9">
    <location>
        <begin position="167"/>
        <end position="187"/>
    </location>
</feature>
<keyword evidence="6 9" id="KW-1133">Transmembrane helix</keyword>
<evidence type="ECO:0000256" key="6">
    <source>
        <dbReference type="ARBA" id="ARBA00022989"/>
    </source>
</evidence>
<feature type="transmembrane region" description="Helical" evidence="9">
    <location>
        <begin position="269"/>
        <end position="287"/>
    </location>
</feature>
<gene>
    <name evidence="11" type="ORF">BgAZ_104100</name>
</gene>
<keyword evidence="5" id="KW-0746">Sphingolipid metabolism</keyword>
<evidence type="ECO:0000256" key="9">
    <source>
        <dbReference type="SAM" id="Phobius"/>
    </source>
</evidence>
<dbReference type="InterPro" id="IPR045221">
    <property type="entry name" value="Sphingomyelin_synth-like"/>
</dbReference>
<organism evidence="11 12">
    <name type="scientific">Babesia gibsoni</name>
    <dbReference type="NCBI Taxonomy" id="33632"/>
    <lineage>
        <taxon>Eukaryota</taxon>
        <taxon>Sar</taxon>
        <taxon>Alveolata</taxon>
        <taxon>Apicomplexa</taxon>
        <taxon>Aconoidasida</taxon>
        <taxon>Piroplasmida</taxon>
        <taxon>Babesiidae</taxon>
        <taxon>Babesia</taxon>
    </lineage>
</organism>
<evidence type="ECO:0000256" key="1">
    <source>
        <dbReference type="ARBA" id="ARBA00004141"/>
    </source>
</evidence>
<dbReference type="AlphaFoldDB" id="A0AAD8PFN1"/>
<proteinExistence type="inferred from homology"/>
<keyword evidence="7" id="KW-0443">Lipid metabolism</keyword>
<sequence length="411" mass="47237">MNEVIGDYPRVTSREEKQLSIFSLEIPGPSSEEPHLGVNTSNPGYIEKVLSDCKHLVFMMFMRLLLITAIFVVVILLQALCIWNGERIYAIYRTGTYMKPQFEGQYVNYTMSALYDHIQVAFSNWYGINGFSVDYVNGVVGALLSLVILKSVVFSPLMPSLQMLVRYIYIMSQIYFIRGLFVLVTVVPTETCRPIDLDEGFFGQYFQVLKGYLSIEKTCTDVIVSGHAAGTTILACLFVLYNRSWFLNTLAIIMASIIYFTLIISRTHYTIDVMFGIFIAVVLYNTHMNQIEQVGRRVTEDEKQKYSKISNITNYIASVEMVEERVKLFLKLNMIKQAEGANIDYNQRARIEYYCALFGIDDDISAKEVYRGFDVWSIATFKLIRNQLRQKVRRRRVDVIIDNPDSVNVNV</sequence>
<dbReference type="GO" id="GO:0046513">
    <property type="term" value="P:ceramide biosynthetic process"/>
    <property type="evidence" value="ECO:0007669"/>
    <property type="project" value="TreeGrafter"/>
</dbReference>
<dbReference type="InterPro" id="IPR025749">
    <property type="entry name" value="Sphingomyelin_synth-like_dom"/>
</dbReference>
<evidence type="ECO:0000256" key="3">
    <source>
        <dbReference type="ARBA" id="ARBA00022679"/>
    </source>
</evidence>
<evidence type="ECO:0000313" key="12">
    <source>
        <dbReference type="Proteomes" id="UP001230268"/>
    </source>
</evidence>
<evidence type="ECO:0000256" key="5">
    <source>
        <dbReference type="ARBA" id="ARBA00022919"/>
    </source>
</evidence>
<feature type="transmembrane region" description="Helical" evidence="9">
    <location>
        <begin position="135"/>
        <end position="155"/>
    </location>
</feature>
<dbReference type="Gene3D" id="1.20.144.10">
    <property type="entry name" value="Phosphatidic acid phosphatase type 2/haloperoxidase"/>
    <property type="match status" value="1"/>
</dbReference>
<keyword evidence="12" id="KW-1185">Reference proteome</keyword>
<dbReference type="EMBL" id="JAVEPI010000001">
    <property type="protein sequence ID" value="KAK1444504.1"/>
    <property type="molecule type" value="Genomic_DNA"/>
</dbReference>
<evidence type="ECO:0000256" key="4">
    <source>
        <dbReference type="ARBA" id="ARBA00022692"/>
    </source>
</evidence>
<comment type="caution">
    <text evidence="11">The sequence shown here is derived from an EMBL/GenBank/DDBJ whole genome shotgun (WGS) entry which is preliminary data.</text>
</comment>
<dbReference type="PANTHER" id="PTHR21290">
    <property type="entry name" value="SPHINGOMYELIN SYNTHETASE"/>
    <property type="match status" value="1"/>
</dbReference>
<evidence type="ECO:0000256" key="8">
    <source>
        <dbReference type="ARBA" id="ARBA00023136"/>
    </source>
</evidence>
<dbReference type="GO" id="GO:0047493">
    <property type="term" value="F:ceramide cholinephosphotransferase activity"/>
    <property type="evidence" value="ECO:0007669"/>
    <property type="project" value="TreeGrafter"/>
</dbReference>
<dbReference type="Proteomes" id="UP001230268">
    <property type="component" value="Unassembled WGS sequence"/>
</dbReference>
<evidence type="ECO:0000313" key="11">
    <source>
        <dbReference type="EMBL" id="KAK1444504.1"/>
    </source>
</evidence>
<accession>A0AAD8PFN1</accession>
<dbReference type="GO" id="GO:0005886">
    <property type="term" value="C:plasma membrane"/>
    <property type="evidence" value="ECO:0007669"/>
    <property type="project" value="TreeGrafter"/>
</dbReference>
<dbReference type="GO" id="GO:0005789">
    <property type="term" value="C:endoplasmic reticulum membrane"/>
    <property type="evidence" value="ECO:0007669"/>
    <property type="project" value="TreeGrafter"/>
</dbReference>
<protein>
    <recommendedName>
        <fullName evidence="10">Sphingomyelin synthase-like domain-containing protein</fullName>
    </recommendedName>
</protein>
<dbReference type="GO" id="GO:0033188">
    <property type="term" value="F:sphingomyelin synthase activity"/>
    <property type="evidence" value="ECO:0007669"/>
    <property type="project" value="TreeGrafter"/>
</dbReference>
<keyword evidence="4 9" id="KW-0812">Transmembrane</keyword>
<comment type="similarity">
    <text evidence="2">Belongs to the sphingomyelin synthase family.</text>
</comment>
<feature type="transmembrane region" description="Helical" evidence="9">
    <location>
        <begin position="64"/>
        <end position="85"/>
    </location>
</feature>
<comment type="subcellular location">
    <subcellularLocation>
        <location evidence="1">Membrane</location>
        <topology evidence="1">Multi-pass membrane protein</topology>
    </subcellularLocation>
</comment>
<feature type="transmembrane region" description="Helical" evidence="9">
    <location>
        <begin position="245"/>
        <end position="263"/>
    </location>
</feature>
<reference evidence="11" key="1">
    <citation type="submission" date="2023-08" db="EMBL/GenBank/DDBJ databases">
        <title>Draft sequence of the Babesia gibsoni genome.</title>
        <authorList>
            <person name="Yamagishi J.Y."/>
            <person name="Xuan X.X."/>
        </authorList>
    </citation>
    <scope>NUCLEOTIDE SEQUENCE</scope>
    <source>
        <strain evidence="11">Azabu</strain>
    </source>
</reference>
<feature type="domain" description="Sphingomyelin synthase-like" evidence="10">
    <location>
        <begin position="218"/>
        <end position="286"/>
    </location>
</feature>
<name>A0AAD8PFN1_BABGI</name>
<dbReference type="CDD" id="cd01610">
    <property type="entry name" value="PAP2_like"/>
    <property type="match status" value="1"/>
</dbReference>
<keyword evidence="8 9" id="KW-0472">Membrane</keyword>